<dbReference type="Gene3D" id="3.40.1350.10">
    <property type="match status" value="1"/>
</dbReference>
<evidence type="ECO:0000256" key="4">
    <source>
        <dbReference type="ARBA" id="ARBA00023239"/>
    </source>
</evidence>
<feature type="compositionally biased region" description="Polar residues" evidence="6">
    <location>
        <begin position="16"/>
        <end position="25"/>
    </location>
</feature>
<name>A0A7S3XH12_9CHLO</name>
<dbReference type="InterPro" id="IPR059049">
    <property type="entry name" value="TSEN34_N"/>
</dbReference>
<dbReference type="AlphaFoldDB" id="A0A7S3XH12"/>
<dbReference type="CDD" id="cd22363">
    <property type="entry name" value="tRNA-intron_lyase_C"/>
    <property type="match status" value="1"/>
</dbReference>
<evidence type="ECO:0000256" key="3">
    <source>
        <dbReference type="ARBA" id="ARBA00022694"/>
    </source>
</evidence>
<comment type="catalytic activity">
    <reaction evidence="5">
        <text>pretRNA = a 3'-half-tRNA molecule with a 5'-OH end + a 5'-half-tRNA molecule with a 2',3'-cyclic phosphate end + an intron with a 2',3'-cyclic phosphate and a 5'-hydroxyl terminus.</text>
        <dbReference type="EC" id="4.6.1.16"/>
    </reaction>
</comment>
<gene>
    <name evidence="9" type="ORF">PSAL00342_LOCUS7837</name>
</gene>
<reference evidence="9" key="1">
    <citation type="submission" date="2021-01" db="EMBL/GenBank/DDBJ databases">
        <authorList>
            <person name="Corre E."/>
            <person name="Pelletier E."/>
            <person name="Niang G."/>
            <person name="Scheremetjew M."/>
            <person name="Finn R."/>
            <person name="Kale V."/>
            <person name="Holt S."/>
            <person name="Cochrane G."/>
            <person name="Meng A."/>
            <person name="Brown T."/>
            <person name="Cohen L."/>
        </authorList>
    </citation>
    <scope>NUCLEOTIDE SEQUENCE</scope>
    <source>
        <strain evidence="9">CCMP1897</strain>
    </source>
</reference>
<dbReference type="GO" id="GO:0000213">
    <property type="term" value="F:tRNA-intron lyase activity"/>
    <property type="evidence" value="ECO:0007669"/>
    <property type="project" value="UniProtKB-EC"/>
</dbReference>
<keyword evidence="3" id="KW-0819">tRNA processing</keyword>
<dbReference type="PANTHER" id="PTHR13070:SF0">
    <property type="entry name" value="TRNA-SPLICING ENDONUCLEASE SUBUNIT SEN34"/>
    <property type="match status" value="1"/>
</dbReference>
<dbReference type="NCBIfam" id="TIGR00324">
    <property type="entry name" value="endA"/>
    <property type="match status" value="1"/>
</dbReference>
<evidence type="ECO:0000313" key="9">
    <source>
        <dbReference type="EMBL" id="CAE0613936.1"/>
    </source>
</evidence>
<proteinExistence type="inferred from homology"/>
<evidence type="ECO:0000256" key="5">
    <source>
        <dbReference type="ARBA" id="ARBA00034031"/>
    </source>
</evidence>
<comment type="similarity">
    <text evidence="1">Belongs to the tRNA-intron endonuclease family.</text>
</comment>
<feature type="region of interest" description="Disordered" evidence="6">
    <location>
        <begin position="1"/>
        <end position="34"/>
    </location>
</feature>
<evidence type="ECO:0000256" key="6">
    <source>
        <dbReference type="SAM" id="MobiDB-lite"/>
    </source>
</evidence>
<dbReference type="SUPFAM" id="SSF53032">
    <property type="entry name" value="tRNA-intron endonuclease catalytic domain-like"/>
    <property type="match status" value="1"/>
</dbReference>
<feature type="domain" description="TSEN34 N-terminal" evidence="8">
    <location>
        <begin position="39"/>
        <end position="102"/>
    </location>
</feature>
<dbReference type="EC" id="4.6.1.16" evidence="2"/>
<feature type="domain" description="tRNA intron endonuclease catalytic" evidence="7">
    <location>
        <begin position="166"/>
        <end position="245"/>
    </location>
</feature>
<dbReference type="GO" id="GO:0003676">
    <property type="term" value="F:nucleic acid binding"/>
    <property type="evidence" value="ECO:0007669"/>
    <property type="project" value="InterPro"/>
</dbReference>
<dbReference type="GO" id="GO:0005634">
    <property type="term" value="C:nucleus"/>
    <property type="evidence" value="ECO:0007669"/>
    <property type="project" value="UniProtKB-ARBA"/>
</dbReference>
<dbReference type="EMBL" id="HBIS01009643">
    <property type="protein sequence ID" value="CAE0613936.1"/>
    <property type="molecule type" value="Transcribed_RNA"/>
</dbReference>
<dbReference type="InterPro" id="IPR011856">
    <property type="entry name" value="tRNA_endonuc-like_dom_sf"/>
</dbReference>
<dbReference type="InterPro" id="IPR006676">
    <property type="entry name" value="tRNA_splic"/>
</dbReference>
<evidence type="ECO:0000259" key="7">
    <source>
        <dbReference type="Pfam" id="PF01974"/>
    </source>
</evidence>
<sequence length="267" mass="29720">MEDASNGVGKELAESNEASPSPQMEKQTEDGTDKASIVRVGEDCFVWDVDLVQELRERHHVVGAMVGGVAGFKQQDAVRGLPLQLLPAEEVYLKRKEVIDPVSLNGEYTAKRRPGREVGTAHDKDESKVKTIPLMCNSTSQWVYEHEKKAYRGVGEEHEKQKREHRKMLVYADLQRLGMHVTSGVKFGADFLAYPGDPALFHAQFIVRVLQDDEPLHVLGMSGSARVAHSARKHLLLASVDEKEDETTVHYLTLGPDGGFNPQAMEH</sequence>
<organism evidence="9">
    <name type="scientific">Picocystis salinarum</name>
    <dbReference type="NCBI Taxonomy" id="88271"/>
    <lineage>
        <taxon>Eukaryota</taxon>
        <taxon>Viridiplantae</taxon>
        <taxon>Chlorophyta</taxon>
        <taxon>Picocystophyceae</taxon>
        <taxon>Picocystales</taxon>
        <taxon>Picocystaceae</taxon>
        <taxon>Picocystis</taxon>
    </lineage>
</organism>
<dbReference type="InterPro" id="IPR006677">
    <property type="entry name" value="tRNA_intron_Endonuc_cat-like"/>
</dbReference>
<dbReference type="GO" id="GO:0000379">
    <property type="term" value="P:tRNA-type intron splice site recognition and cleavage"/>
    <property type="evidence" value="ECO:0007669"/>
    <property type="project" value="TreeGrafter"/>
</dbReference>
<evidence type="ECO:0000256" key="2">
    <source>
        <dbReference type="ARBA" id="ARBA00012573"/>
    </source>
</evidence>
<dbReference type="PANTHER" id="PTHR13070">
    <property type="entry name" value="TRNA-SPLICING ENDONUCLEASE SUBUNIT SEN34-RELATED"/>
    <property type="match status" value="1"/>
</dbReference>
<keyword evidence="4" id="KW-0456">Lyase</keyword>
<dbReference type="Pfam" id="PF01974">
    <property type="entry name" value="tRNA_int_endo"/>
    <property type="match status" value="1"/>
</dbReference>
<dbReference type="Pfam" id="PF26577">
    <property type="entry name" value="TSEN34_N"/>
    <property type="match status" value="1"/>
</dbReference>
<protein>
    <recommendedName>
        <fullName evidence="2">tRNA-intron lyase</fullName>
        <ecNumber evidence="2">4.6.1.16</ecNumber>
    </recommendedName>
</protein>
<accession>A0A7S3XH12</accession>
<evidence type="ECO:0000256" key="1">
    <source>
        <dbReference type="ARBA" id="ARBA00008078"/>
    </source>
</evidence>
<dbReference type="InterPro" id="IPR036167">
    <property type="entry name" value="tRNA_intron_Endo_cat-like_sf"/>
</dbReference>
<evidence type="ECO:0000259" key="8">
    <source>
        <dbReference type="Pfam" id="PF26577"/>
    </source>
</evidence>